<gene>
    <name evidence="2" type="ORF">ABID41_001529</name>
</gene>
<dbReference type="GO" id="GO:0003677">
    <property type="term" value="F:DNA binding"/>
    <property type="evidence" value="ECO:0007669"/>
    <property type="project" value="UniProtKB-KW"/>
</dbReference>
<comment type="caution">
    <text evidence="2">The sequence shown here is derived from an EMBL/GenBank/DDBJ whole genome shotgun (WGS) entry which is preliminary data.</text>
</comment>
<dbReference type="Proteomes" id="UP001549110">
    <property type="component" value="Unassembled WGS sequence"/>
</dbReference>
<protein>
    <submittedName>
        <fullName evidence="2">DNA-binding transcriptional LysR family regulator</fullName>
    </submittedName>
</protein>
<dbReference type="RefSeq" id="WP_331928855.1">
    <property type="nucleotide sequence ID" value="NZ_JBEPLU010000001.1"/>
</dbReference>
<organism evidence="2 3">
    <name type="scientific">Phenylobacterium koreense</name>
    <dbReference type="NCBI Taxonomy" id="266125"/>
    <lineage>
        <taxon>Bacteria</taxon>
        <taxon>Pseudomonadati</taxon>
        <taxon>Pseudomonadota</taxon>
        <taxon>Alphaproteobacteria</taxon>
        <taxon>Caulobacterales</taxon>
        <taxon>Caulobacteraceae</taxon>
        <taxon>Phenylobacterium</taxon>
    </lineage>
</organism>
<evidence type="ECO:0000313" key="2">
    <source>
        <dbReference type="EMBL" id="MET3526434.1"/>
    </source>
</evidence>
<accession>A0ABV2EHC2</accession>
<sequence length="146" mass="15734">MAIEVCDGEDADRPDAIVAPYGERRPGWRSAPLWSEPLALYVRPGHAPEPADLADMTLVTCGAWTSAMLAGLGVSPAHIHYGRDWRDVATLVAEGFGITIAGISAAEIFGPDVRALPIDGWLTYCVYWREGDDTPGLGRLLEHPHG</sequence>
<name>A0ABV2EHC2_9CAUL</name>
<dbReference type="SUPFAM" id="SSF53850">
    <property type="entry name" value="Periplasmic binding protein-like II"/>
    <property type="match status" value="1"/>
</dbReference>
<reference evidence="2 3" key="1">
    <citation type="submission" date="2024-06" db="EMBL/GenBank/DDBJ databases">
        <title>Genomic Encyclopedia of Type Strains, Phase IV (KMG-IV): sequencing the most valuable type-strain genomes for metagenomic binning, comparative biology and taxonomic classification.</title>
        <authorList>
            <person name="Goeker M."/>
        </authorList>
    </citation>
    <scope>NUCLEOTIDE SEQUENCE [LARGE SCALE GENOMIC DNA]</scope>
    <source>
        <strain evidence="2 3">DSM 17809</strain>
    </source>
</reference>
<dbReference type="Gene3D" id="3.40.190.10">
    <property type="entry name" value="Periplasmic binding protein-like II"/>
    <property type="match status" value="2"/>
</dbReference>
<evidence type="ECO:0000259" key="1">
    <source>
        <dbReference type="Pfam" id="PF03466"/>
    </source>
</evidence>
<dbReference type="Pfam" id="PF03466">
    <property type="entry name" value="LysR_substrate"/>
    <property type="match status" value="1"/>
</dbReference>
<keyword evidence="2" id="KW-0238">DNA-binding</keyword>
<proteinExistence type="predicted"/>
<evidence type="ECO:0000313" key="3">
    <source>
        <dbReference type="Proteomes" id="UP001549110"/>
    </source>
</evidence>
<dbReference type="EMBL" id="JBEPLU010000001">
    <property type="protein sequence ID" value="MET3526434.1"/>
    <property type="molecule type" value="Genomic_DNA"/>
</dbReference>
<feature type="domain" description="LysR substrate-binding" evidence="1">
    <location>
        <begin position="15"/>
        <end position="142"/>
    </location>
</feature>
<dbReference type="InterPro" id="IPR005119">
    <property type="entry name" value="LysR_subst-bd"/>
</dbReference>
<keyword evidence="3" id="KW-1185">Reference proteome</keyword>